<dbReference type="Pfam" id="PF00248">
    <property type="entry name" value="Aldo_ket_red"/>
    <property type="match status" value="1"/>
</dbReference>
<organism evidence="2 3">
    <name type="scientific">Ilumatobacter fluminis</name>
    <dbReference type="NCBI Taxonomy" id="467091"/>
    <lineage>
        <taxon>Bacteria</taxon>
        <taxon>Bacillati</taxon>
        <taxon>Actinomycetota</taxon>
        <taxon>Acidimicrobiia</taxon>
        <taxon>Acidimicrobiales</taxon>
        <taxon>Ilumatobacteraceae</taxon>
        <taxon>Ilumatobacter</taxon>
    </lineage>
</organism>
<dbReference type="PRINTS" id="PR00069">
    <property type="entry name" value="ALDKETRDTASE"/>
</dbReference>
<evidence type="ECO:0000313" key="2">
    <source>
        <dbReference type="EMBL" id="TDT17116.1"/>
    </source>
</evidence>
<dbReference type="RefSeq" id="WP_133869422.1">
    <property type="nucleotide sequence ID" value="NZ_SOAU01000001.1"/>
</dbReference>
<dbReference type="OrthoDB" id="9768793at2"/>
<dbReference type="InterPro" id="IPR036812">
    <property type="entry name" value="NAD(P)_OxRdtase_dom_sf"/>
</dbReference>
<dbReference type="EMBL" id="SOAU01000001">
    <property type="protein sequence ID" value="TDT17116.1"/>
    <property type="molecule type" value="Genomic_DNA"/>
</dbReference>
<dbReference type="AlphaFoldDB" id="A0A4R7I3A0"/>
<dbReference type="Proteomes" id="UP000294558">
    <property type="component" value="Unassembled WGS sequence"/>
</dbReference>
<protein>
    <submittedName>
        <fullName evidence="2">Putative oxidoreductase</fullName>
    </submittedName>
</protein>
<comment type="caution">
    <text evidence="2">The sequence shown here is derived from an EMBL/GenBank/DDBJ whole genome shotgun (WGS) entry which is preliminary data.</text>
</comment>
<dbReference type="PANTHER" id="PTHR43364">
    <property type="entry name" value="NADH-SPECIFIC METHYLGLYOXAL REDUCTASE-RELATED"/>
    <property type="match status" value="1"/>
</dbReference>
<dbReference type="SUPFAM" id="SSF51430">
    <property type="entry name" value="NAD(P)-linked oxidoreductase"/>
    <property type="match status" value="1"/>
</dbReference>
<gene>
    <name evidence="2" type="ORF">BDK89_2720</name>
</gene>
<dbReference type="PANTHER" id="PTHR43364:SF1">
    <property type="entry name" value="OXIDOREDUCTASE YDHF"/>
    <property type="match status" value="1"/>
</dbReference>
<evidence type="ECO:0000313" key="3">
    <source>
        <dbReference type="Proteomes" id="UP000294558"/>
    </source>
</evidence>
<keyword evidence="3" id="KW-1185">Reference proteome</keyword>
<sequence>MASIVRTVPRTIGSLGEVGPIAYGQWRADTDDIDTARRLVETALDAGMNLIDTADIYGYDGEGGFGTVEELLGKVLASTPGLRDRMVLATKGGITPPTPYDSSPEWITEACEASLRRLGVDTIDLYQIHRPDMYAHPADVAATLTTLREQGKIREVGVSNHTPAQTAALRAHLPFPLAATQPEYSILQLTPMLDGTFDDAMTHDVVPLVWSPLAGGRLATGDGVEPAVLDVLDSIAEREGVDRSHVAIAFVLAHPSAPIAIIGTQRPERIVDTSRALDVRLDRGDVYALVQASMGEPLP</sequence>
<proteinExistence type="predicted"/>
<dbReference type="InterPro" id="IPR050523">
    <property type="entry name" value="AKR_Detox_Biosynth"/>
</dbReference>
<dbReference type="InterPro" id="IPR023210">
    <property type="entry name" value="NADP_OxRdtase_dom"/>
</dbReference>
<dbReference type="GO" id="GO:0016491">
    <property type="term" value="F:oxidoreductase activity"/>
    <property type="evidence" value="ECO:0007669"/>
    <property type="project" value="InterPro"/>
</dbReference>
<dbReference type="InterPro" id="IPR020471">
    <property type="entry name" value="AKR"/>
</dbReference>
<name>A0A4R7I3A0_9ACTN</name>
<dbReference type="Gene3D" id="3.20.20.100">
    <property type="entry name" value="NADP-dependent oxidoreductase domain"/>
    <property type="match status" value="1"/>
</dbReference>
<evidence type="ECO:0000259" key="1">
    <source>
        <dbReference type="Pfam" id="PF00248"/>
    </source>
</evidence>
<dbReference type="GO" id="GO:0005829">
    <property type="term" value="C:cytosol"/>
    <property type="evidence" value="ECO:0007669"/>
    <property type="project" value="TreeGrafter"/>
</dbReference>
<feature type="domain" description="NADP-dependent oxidoreductase" evidence="1">
    <location>
        <begin position="21"/>
        <end position="289"/>
    </location>
</feature>
<accession>A0A4R7I3A0</accession>
<reference evidence="2 3" key="1">
    <citation type="submission" date="2019-03" db="EMBL/GenBank/DDBJ databases">
        <title>Sequencing the genomes of 1000 actinobacteria strains.</title>
        <authorList>
            <person name="Klenk H.-P."/>
        </authorList>
    </citation>
    <scope>NUCLEOTIDE SEQUENCE [LARGE SCALE GENOMIC DNA]</scope>
    <source>
        <strain evidence="2 3">DSM 18936</strain>
    </source>
</reference>